<dbReference type="PROSITE" id="PS51257">
    <property type="entry name" value="PROKAR_LIPOPROTEIN"/>
    <property type="match status" value="1"/>
</dbReference>
<feature type="chain" id="PRO_5023011754" description="DUF4136 domain-containing protein" evidence="1">
    <location>
        <begin position="21"/>
        <end position="214"/>
    </location>
</feature>
<dbReference type="EMBL" id="VSIX01000032">
    <property type="protein sequence ID" value="TYB31549.1"/>
    <property type="molecule type" value="Genomic_DNA"/>
</dbReference>
<reference evidence="2" key="1">
    <citation type="submission" date="2019-08" db="EMBL/GenBank/DDBJ databases">
        <title>Genomic characterization of a novel candidate phylum (ARYD3) from a high temperature, high salinity tertiary oil reservoir in north central Oklahoma, USA.</title>
        <authorList>
            <person name="Youssef N.H."/>
            <person name="Yadav A."/>
            <person name="Elshahed M.S."/>
        </authorList>
    </citation>
    <scope>NUCLEOTIDE SEQUENCE [LARGE SCALE GENOMIC DNA]</scope>
    <source>
        <strain evidence="2">ARYD3</strain>
    </source>
</reference>
<accession>A0A5D0MLU5</accession>
<feature type="signal peptide" evidence="1">
    <location>
        <begin position="1"/>
        <end position="20"/>
    </location>
</feature>
<name>A0A5D0MLU5_9BACT</name>
<protein>
    <recommendedName>
        <fullName evidence="4">DUF4136 domain-containing protein</fullName>
    </recommendedName>
</protein>
<evidence type="ECO:0000256" key="1">
    <source>
        <dbReference type="SAM" id="SignalP"/>
    </source>
</evidence>
<evidence type="ECO:0000313" key="3">
    <source>
        <dbReference type="Proteomes" id="UP000324143"/>
    </source>
</evidence>
<comment type="caution">
    <text evidence="2">The sequence shown here is derived from an EMBL/GenBank/DDBJ whole genome shotgun (WGS) entry which is preliminary data.</text>
</comment>
<proteinExistence type="predicted"/>
<sequence>MKKSIVLIFSILLISCSVNNTEIIKIEKKTTGYIMQGDRLAISPPSLNSKFSNRLHDLMNKIGKAVLSENFVITPRIEINDYNNKKIIILKTARTVGANFVIFSEVEYSTTTYYPERNKFPDHVNLENVDQNQIQFGERMTVSVRLELYNSKNYFQVTERTYNYSFFTMPFEDQKRENKWIREKVDISVREGFKNFLNDTGGKEIKTPRMIFLN</sequence>
<gene>
    <name evidence="2" type="ORF">FXF47_02855</name>
</gene>
<dbReference type="AlphaFoldDB" id="A0A5D0MLU5"/>
<evidence type="ECO:0008006" key="4">
    <source>
        <dbReference type="Google" id="ProtNLM"/>
    </source>
</evidence>
<organism evidence="2 3">
    <name type="scientific">Candidatus Mcinerneyibacterium aminivorans</name>
    <dbReference type="NCBI Taxonomy" id="2703815"/>
    <lineage>
        <taxon>Bacteria</taxon>
        <taxon>Candidatus Macinerneyibacteriota</taxon>
        <taxon>Candidatus Mcinerneyibacteria</taxon>
        <taxon>Candidatus Mcinerneyibacteriales</taxon>
        <taxon>Candidatus Mcinerneyibacteriaceae</taxon>
        <taxon>Candidatus Mcinerneyibacterium</taxon>
    </lineage>
</organism>
<keyword evidence="1" id="KW-0732">Signal</keyword>
<keyword evidence="3" id="KW-1185">Reference proteome</keyword>
<evidence type="ECO:0000313" key="2">
    <source>
        <dbReference type="EMBL" id="TYB31549.1"/>
    </source>
</evidence>
<dbReference type="Proteomes" id="UP000324143">
    <property type="component" value="Unassembled WGS sequence"/>
</dbReference>